<dbReference type="AlphaFoldDB" id="A0A915K1A6"/>
<dbReference type="InterPro" id="IPR013087">
    <property type="entry name" value="Znf_C2H2_type"/>
</dbReference>
<keyword evidence="1" id="KW-0862">Zinc</keyword>
<accession>A0A915K1A6</accession>
<dbReference type="GO" id="GO:0008270">
    <property type="term" value="F:zinc ion binding"/>
    <property type="evidence" value="ECO:0007669"/>
    <property type="project" value="UniProtKB-KW"/>
</dbReference>
<feature type="domain" description="C2H2-type" evidence="2">
    <location>
        <begin position="12"/>
        <end position="40"/>
    </location>
</feature>
<organism evidence="3 4">
    <name type="scientific">Romanomermis culicivorax</name>
    <name type="common">Nematode worm</name>
    <dbReference type="NCBI Taxonomy" id="13658"/>
    <lineage>
        <taxon>Eukaryota</taxon>
        <taxon>Metazoa</taxon>
        <taxon>Ecdysozoa</taxon>
        <taxon>Nematoda</taxon>
        <taxon>Enoplea</taxon>
        <taxon>Dorylaimia</taxon>
        <taxon>Mermithida</taxon>
        <taxon>Mermithoidea</taxon>
        <taxon>Mermithidae</taxon>
        <taxon>Romanomermis</taxon>
    </lineage>
</organism>
<evidence type="ECO:0000313" key="3">
    <source>
        <dbReference type="Proteomes" id="UP000887565"/>
    </source>
</evidence>
<evidence type="ECO:0000256" key="1">
    <source>
        <dbReference type="PROSITE-ProRule" id="PRU00042"/>
    </source>
</evidence>
<dbReference type="Proteomes" id="UP000887565">
    <property type="component" value="Unplaced"/>
</dbReference>
<dbReference type="SMART" id="SM00355">
    <property type="entry name" value="ZnF_C2H2"/>
    <property type="match status" value="2"/>
</dbReference>
<dbReference type="Gene3D" id="3.30.160.60">
    <property type="entry name" value="Classic Zinc Finger"/>
    <property type="match status" value="1"/>
</dbReference>
<dbReference type="WBParaSite" id="nRc.2.0.1.t31995-RA">
    <property type="protein sequence ID" value="nRc.2.0.1.t31995-RA"/>
    <property type="gene ID" value="nRc.2.0.1.g31995"/>
</dbReference>
<dbReference type="PROSITE" id="PS00028">
    <property type="entry name" value="ZINC_FINGER_C2H2_1"/>
    <property type="match status" value="1"/>
</dbReference>
<dbReference type="PROSITE" id="PS50157">
    <property type="entry name" value="ZINC_FINGER_C2H2_2"/>
    <property type="match status" value="1"/>
</dbReference>
<keyword evidence="1" id="KW-0479">Metal-binding</keyword>
<reference evidence="4" key="1">
    <citation type="submission" date="2022-11" db="UniProtKB">
        <authorList>
            <consortium name="WormBaseParasite"/>
        </authorList>
    </citation>
    <scope>IDENTIFICATION</scope>
</reference>
<proteinExistence type="predicted"/>
<keyword evidence="3" id="KW-1185">Reference proteome</keyword>
<evidence type="ECO:0000259" key="2">
    <source>
        <dbReference type="PROSITE" id="PS50157"/>
    </source>
</evidence>
<evidence type="ECO:0000313" key="4">
    <source>
        <dbReference type="WBParaSite" id="nRc.2.0.1.t31995-RA"/>
    </source>
</evidence>
<name>A0A915K1A6_ROMCU</name>
<protein>
    <submittedName>
        <fullName evidence="4">C2H2-type domain-containing protein</fullName>
    </submittedName>
</protein>
<sequence>MKPKCKGKSTNRICSLCPKTFMTRQTLHRHVKNSHSHEASSISHPPHSNMKCGLCISENSSSSFNSIYELCDHVTKIHQLDAPVQTIEFSDKIDHSFVYIFNDTYNDDRPNRAELYKNYTE</sequence>
<keyword evidence="1" id="KW-0863">Zinc-finger</keyword>